<protein>
    <submittedName>
        <fullName evidence="1">Uncharacterized protein</fullName>
    </submittedName>
</protein>
<comment type="caution">
    <text evidence="1">The sequence shown here is derived from an EMBL/GenBank/DDBJ whole genome shotgun (WGS) entry which is preliminary data.</text>
</comment>
<reference evidence="1" key="1">
    <citation type="submission" date="2019-08" db="EMBL/GenBank/DDBJ databases">
        <authorList>
            <person name="Kucharzyk K."/>
            <person name="Murdoch R.W."/>
            <person name="Higgins S."/>
            <person name="Loffler F."/>
        </authorList>
    </citation>
    <scope>NUCLEOTIDE SEQUENCE</scope>
</reference>
<name>A0A644UI66_9ZZZZ</name>
<dbReference type="EMBL" id="VSSQ01000118">
    <property type="protein sequence ID" value="MPL78624.1"/>
    <property type="molecule type" value="Genomic_DNA"/>
</dbReference>
<sequence length="616" mass="66651">MGYVLGVLGEAFVLWFGGAAPGLQIGEFLHQRMTRVQLQYGRRLGHLGVGNAHHKLPVLQGGIVLVHDHAGRTLGKPFREPHVLYPLAQDPFGRLCGLFARFLVRRAGRRILAQALVGVGMVDALETHPLVLSQAGEDQLVDLVGADQHFQALGCEGLQKGAGAQALFAVAGDIIDGLSVARPVFILLKAGPALGAGALVAHQTEQGLLVLPVRSQSFLDLGVEKRGEFGEFLRVVLGHGLEFGEYLLEGRLLDRCHHPVLLEDLPAHIERQIVGIDNAPHEAEILGQDVRFLVGDENPLDIELYSLLGQGVVNIPGNLGRYVEKGVVFDGAFGLGVDPEKRPLVLGGEGFIEIDIILVLQFVLGTAPESAGRVYLLVLELPPLFLTLVVVFGLLGDKMDGVGDVVGILAQKTVQGPAGEILLPLAVDVNFYIRAKTFPHRCIYAELALARAGPAKGLIGSSLAAYHFHLVGDHEHRIETHAELAYEIGIFPVRIGELFQETLGTRAGDGAQVFRQLFLAHAHPIVRDDDGPGLVVHIDADLGLETDRLIGVVGNRQVAQLVNGVGGVGNQLSQEDFLMGIERMGDEFQQLAHFGLEGIDRHRDTSYLLVWKWNEY</sequence>
<organism evidence="1">
    <name type="scientific">bioreactor metagenome</name>
    <dbReference type="NCBI Taxonomy" id="1076179"/>
    <lineage>
        <taxon>unclassified sequences</taxon>
        <taxon>metagenomes</taxon>
        <taxon>ecological metagenomes</taxon>
    </lineage>
</organism>
<accession>A0A644UI66</accession>
<dbReference type="AlphaFoldDB" id="A0A644UI66"/>
<evidence type="ECO:0000313" key="1">
    <source>
        <dbReference type="EMBL" id="MPL78624.1"/>
    </source>
</evidence>
<proteinExistence type="predicted"/>
<gene>
    <name evidence="1" type="ORF">SDC9_24494</name>
</gene>